<keyword evidence="1" id="KW-1133">Transmembrane helix</keyword>
<evidence type="ECO:0000313" key="3">
    <source>
        <dbReference type="Proteomes" id="UP000177235"/>
    </source>
</evidence>
<accession>A0A1F5Q8V6</accession>
<evidence type="ECO:0000313" key="2">
    <source>
        <dbReference type="EMBL" id="OGE98556.1"/>
    </source>
</evidence>
<keyword evidence="1" id="KW-0812">Transmembrane</keyword>
<sequence>MFAYFLIFAATILRVLSHYDVLHVPPNVEPIAAMALFGGAYLNRRFALVVPILAMVVSDYFIGFDSLESRLAVYGSFSLSGLLGLWVRKNKSFERVVAGTLAGSLAFYLITNLVWLYTPAMYAHNWTGQAQSYLNALPFLRNTLVGDLFYVAVMFGSFELVRKYFAKAERLVKES</sequence>
<proteinExistence type="predicted"/>
<feature type="transmembrane region" description="Helical" evidence="1">
    <location>
        <begin position="41"/>
        <end position="62"/>
    </location>
</feature>
<feature type="transmembrane region" description="Helical" evidence="1">
    <location>
        <begin position="138"/>
        <end position="161"/>
    </location>
</feature>
<comment type="caution">
    <text evidence="2">The sequence shown here is derived from an EMBL/GenBank/DDBJ whole genome shotgun (WGS) entry which is preliminary data.</text>
</comment>
<dbReference type="AlphaFoldDB" id="A0A1F5Q8V6"/>
<dbReference type="Pfam" id="PF20221">
    <property type="entry name" value="DUF6580"/>
    <property type="match status" value="1"/>
</dbReference>
<evidence type="ECO:0000256" key="1">
    <source>
        <dbReference type="SAM" id="Phobius"/>
    </source>
</evidence>
<keyword evidence="1" id="KW-0472">Membrane</keyword>
<evidence type="ECO:0008006" key="4">
    <source>
        <dbReference type="Google" id="ProtNLM"/>
    </source>
</evidence>
<organism evidence="2 3">
    <name type="scientific">Candidatus Doudnabacteria bacterium RIFCSPLOWO2_02_FULL_48_13</name>
    <dbReference type="NCBI Taxonomy" id="1817845"/>
    <lineage>
        <taxon>Bacteria</taxon>
        <taxon>Candidatus Doudnaibacteriota</taxon>
    </lineage>
</organism>
<reference evidence="2 3" key="1">
    <citation type="journal article" date="2016" name="Nat. Commun.">
        <title>Thousands of microbial genomes shed light on interconnected biogeochemical processes in an aquifer system.</title>
        <authorList>
            <person name="Anantharaman K."/>
            <person name="Brown C.T."/>
            <person name="Hug L.A."/>
            <person name="Sharon I."/>
            <person name="Castelle C.J."/>
            <person name="Probst A.J."/>
            <person name="Thomas B.C."/>
            <person name="Singh A."/>
            <person name="Wilkins M.J."/>
            <person name="Karaoz U."/>
            <person name="Brodie E.L."/>
            <person name="Williams K.H."/>
            <person name="Hubbard S.S."/>
            <person name="Banfield J.F."/>
        </authorList>
    </citation>
    <scope>NUCLEOTIDE SEQUENCE [LARGE SCALE GENOMIC DNA]</scope>
</reference>
<protein>
    <recommendedName>
        <fullName evidence="4">Rod shape-determining protein MreD</fullName>
    </recommendedName>
</protein>
<gene>
    <name evidence="2" type="ORF">A3J05_04245</name>
</gene>
<feature type="transmembrane region" description="Helical" evidence="1">
    <location>
        <begin position="96"/>
        <end position="118"/>
    </location>
</feature>
<dbReference type="InterPro" id="IPR046487">
    <property type="entry name" value="DUF6580"/>
</dbReference>
<name>A0A1F5Q8V6_9BACT</name>
<dbReference type="EMBL" id="MFFF01000030">
    <property type="protein sequence ID" value="OGE98556.1"/>
    <property type="molecule type" value="Genomic_DNA"/>
</dbReference>
<dbReference type="Proteomes" id="UP000177235">
    <property type="component" value="Unassembled WGS sequence"/>
</dbReference>